<proteinExistence type="predicted"/>
<reference evidence="8" key="2">
    <citation type="submission" date="2019-10" db="EMBL/GenBank/DDBJ databases">
        <authorList>
            <consortium name="NCBI Genome Project"/>
        </authorList>
    </citation>
    <scope>NUCLEOTIDE SEQUENCE</scope>
    <source>
        <strain evidence="8">NI907</strain>
    </source>
</reference>
<dbReference type="GO" id="GO:0005737">
    <property type="term" value="C:cytoplasm"/>
    <property type="evidence" value="ECO:0007669"/>
    <property type="project" value="TreeGrafter"/>
</dbReference>
<dbReference type="AlphaFoldDB" id="A0A6P8AP50"/>
<dbReference type="FunFam" id="3.40.50.300:FF:000692">
    <property type="entry name" value="Guanine nucleotide-binding protein subunit alpha"/>
    <property type="match status" value="1"/>
</dbReference>
<dbReference type="GO" id="GO:0046872">
    <property type="term" value="F:metal ion binding"/>
    <property type="evidence" value="ECO:0007669"/>
    <property type="project" value="UniProtKB-KW"/>
</dbReference>
<dbReference type="InterPro" id="IPR001019">
    <property type="entry name" value="Gprotein_alpha_su"/>
</dbReference>
<dbReference type="PANTHER" id="PTHR10218:SF242">
    <property type="entry name" value="GUANINE NUCLEOTIDE-BINDING PROTEIN ALPHA-1 SUBUNIT"/>
    <property type="match status" value="1"/>
</dbReference>
<dbReference type="GO" id="GO:0003924">
    <property type="term" value="F:GTPase activity"/>
    <property type="evidence" value="ECO:0007669"/>
    <property type="project" value="InterPro"/>
</dbReference>
<keyword evidence="2 5" id="KW-0547">Nucleotide-binding</keyword>
<keyword evidence="7" id="KW-1185">Reference proteome</keyword>
<dbReference type="Gene3D" id="3.40.50.300">
    <property type="entry name" value="P-loop containing nucleotide triphosphate hydrolases"/>
    <property type="match status" value="1"/>
</dbReference>
<reference evidence="8" key="3">
    <citation type="submission" date="2025-08" db="UniProtKB">
        <authorList>
            <consortium name="RefSeq"/>
        </authorList>
    </citation>
    <scope>IDENTIFICATION</scope>
    <source>
        <strain evidence="8">NI907</strain>
    </source>
</reference>
<protein>
    <recommendedName>
        <fullName evidence="9">G-protein alpha subunit</fullName>
    </recommendedName>
</protein>
<dbReference type="GO" id="GO:0031683">
    <property type="term" value="F:G-protein beta/gamma-subunit complex binding"/>
    <property type="evidence" value="ECO:0007669"/>
    <property type="project" value="InterPro"/>
</dbReference>
<dbReference type="KEGG" id="pgri:PgNI_11472"/>
<dbReference type="SUPFAM" id="SSF52540">
    <property type="entry name" value="P-loop containing nucleoside triphosphate hydrolases"/>
    <property type="match status" value="1"/>
</dbReference>
<dbReference type="RefSeq" id="XP_030976691.1">
    <property type="nucleotide sequence ID" value="XM_031131438.1"/>
</dbReference>
<dbReference type="GO" id="GO:0007186">
    <property type="term" value="P:G protein-coupled receptor signaling pathway"/>
    <property type="evidence" value="ECO:0007669"/>
    <property type="project" value="InterPro"/>
</dbReference>
<keyword evidence="1 6" id="KW-0479">Metal-binding</keyword>
<dbReference type="InterPro" id="IPR011025">
    <property type="entry name" value="GproteinA_insert"/>
</dbReference>
<dbReference type="InterPro" id="IPR027417">
    <property type="entry name" value="P-loop_NTPase"/>
</dbReference>
<dbReference type="Gene3D" id="1.10.400.10">
    <property type="entry name" value="GI Alpha 1, domain 2-like"/>
    <property type="match status" value="1"/>
</dbReference>
<keyword evidence="3 5" id="KW-0342">GTP-binding</keyword>
<keyword evidence="6" id="KW-0460">Magnesium</keyword>
<dbReference type="GO" id="GO:0005834">
    <property type="term" value="C:heterotrimeric G-protein complex"/>
    <property type="evidence" value="ECO:0007669"/>
    <property type="project" value="TreeGrafter"/>
</dbReference>
<name>A0A6P8AP50_PYRGI</name>
<reference evidence="7 8" key="1">
    <citation type="journal article" date="2019" name="Mol. Biol. Evol.">
        <title>Blast fungal genomes show frequent chromosomal changes, gene gains and losses, and effector gene turnover.</title>
        <authorList>
            <person name="Gomez Luciano L.B."/>
            <person name="Jason Tsai I."/>
            <person name="Chuma I."/>
            <person name="Tosa Y."/>
            <person name="Chen Y.H."/>
            <person name="Li J.Y."/>
            <person name="Li M.Y."/>
            <person name="Jade Lu M.Y."/>
            <person name="Nakayashiki H."/>
            <person name="Li W.H."/>
        </authorList>
    </citation>
    <scope>NUCLEOTIDE SEQUENCE [LARGE SCALE GENOMIC DNA]</scope>
    <source>
        <strain evidence="7 8">NI907</strain>
    </source>
</reference>
<evidence type="ECO:0000256" key="4">
    <source>
        <dbReference type="ARBA" id="ARBA00023224"/>
    </source>
</evidence>
<feature type="binding site" evidence="6">
    <location>
        <position position="48"/>
    </location>
    <ligand>
        <name>Mg(2+)</name>
        <dbReference type="ChEBI" id="CHEBI:18420"/>
    </ligand>
</feature>
<evidence type="ECO:0000256" key="2">
    <source>
        <dbReference type="ARBA" id="ARBA00022741"/>
    </source>
</evidence>
<dbReference type="GO" id="GO:0005525">
    <property type="term" value="F:GTP binding"/>
    <property type="evidence" value="ECO:0007669"/>
    <property type="project" value="UniProtKB-KW"/>
</dbReference>
<dbReference type="Pfam" id="PF00503">
    <property type="entry name" value="G-alpha"/>
    <property type="match status" value="1"/>
</dbReference>
<dbReference type="PANTHER" id="PTHR10218">
    <property type="entry name" value="GTP-BINDING PROTEIN ALPHA SUBUNIT"/>
    <property type="match status" value="1"/>
</dbReference>
<dbReference type="GeneID" id="41966343"/>
<dbReference type="PROSITE" id="PS51882">
    <property type="entry name" value="G_ALPHA"/>
    <property type="match status" value="1"/>
</dbReference>
<keyword evidence="4" id="KW-0807">Transducer</keyword>
<evidence type="ECO:0000256" key="5">
    <source>
        <dbReference type="PIRSR" id="PIRSR601019-1"/>
    </source>
</evidence>
<dbReference type="SUPFAM" id="SSF47895">
    <property type="entry name" value="Transducin (alpha subunit), insertion domain"/>
    <property type="match status" value="1"/>
</dbReference>
<evidence type="ECO:0000256" key="6">
    <source>
        <dbReference type="PIRSR" id="PIRSR601019-2"/>
    </source>
</evidence>
<dbReference type="GO" id="GO:0001664">
    <property type="term" value="F:G protein-coupled receptor binding"/>
    <property type="evidence" value="ECO:0007669"/>
    <property type="project" value="TreeGrafter"/>
</dbReference>
<dbReference type="GO" id="GO:0000750">
    <property type="term" value="P:pheromone-dependent signal transduction involved in conjugation with cellular fusion"/>
    <property type="evidence" value="ECO:0007669"/>
    <property type="project" value="TreeGrafter"/>
</dbReference>
<gene>
    <name evidence="8" type="ORF">PgNI_11472</name>
</gene>
<sequence length="104" mass="11897">MCFGSRNVHDEAGAARSRELDKAIRADEKRLQKEVKLLLLGAGESGKSTVLKQMKLIYAQGFSKNEKIEWKPVVFQNIVQSFRLIHDAMQELDIEFENKENEAC</sequence>
<dbReference type="Proteomes" id="UP000515153">
    <property type="component" value="Chromosome VI"/>
</dbReference>
<organism evidence="7 8">
    <name type="scientific">Pyricularia grisea</name>
    <name type="common">Crabgrass-specific blast fungus</name>
    <name type="synonym">Magnaporthe grisea</name>
    <dbReference type="NCBI Taxonomy" id="148305"/>
    <lineage>
        <taxon>Eukaryota</taxon>
        <taxon>Fungi</taxon>
        <taxon>Dikarya</taxon>
        <taxon>Ascomycota</taxon>
        <taxon>Pezizomycotina</taxon>
        <taxon>Sordariomycetes</taxon>
        <taxon>Sordariomycetidae</taxon>
        <taxon>Magnaporthales</taxon>
        <taxon>Pyriculariaceae</taxon>
        <taxon>Pyricularia</taxon>
    </lineage>
</organism>
<evidence type="ECO:0000313" key="8">
    <source>
        <dbReference type="RefSeq" id="XP_030976691.1"/>
    </source>
</evidence>
<evidence type="ECO:0008006" key="9">
    <source>
        <dbReference type="Google" id="ProtNLM"/>
    </source>
</evidence>
<accession>A0A6P8AP50</accession>
<feature type="binding site" evidence="5">
    <location>
        <begin position="44"/>
        <end position="49"/>
    </location>
    <ligand>
        <name>GTP</name>
        <dbReference type="ChEBI" id="CHEBI:37565"/>
    </ligand>
</feature>
<evidence type="ECO:0000256" key="1">
    <source>
        <dbReference type="ARBA" id="ARBA00022723"/>
    </source>
</evidence>
<evidence type="ECO:0000256" key="3">
    <source>
        <dbReference type="ARBA" id="ARBA00023134"/>
    </source>
</evidence>
<evidence type="ECO:0000313" key="7">
    <source>
        <dbReference type="Proteomes" id="UP000515153"/>
    </source>
</evidence>